<proteinExistence type="predicted"/>
<evidence type="ECO:0000256" key="1">
    <source>
        <dbReference type="SAM" id="MobiDB-lite"/>
    </source>
</evidence>
<feature type="compositionally biased region" description="Basic and acidic residues" evidence="1">
    <location>
        <begin position="50"/>
        <end position="67"/>
    </location>
</feature>
<evidence type="ECO:0000313" key="3">
    <source>
        <dbReference type="Proteomes" id="UP000694411"/>
    </source>
</evidence>
<reference evidence="2" key="1">
    <citation type="submission" date="2018-05" db="EMBL/GenBank/DDBJ databases">
        <title>Whole genome of Theropithecus gelada.</title>
        <authorList>
            <person name="Chiou K.L."/>
            <person name="Snyder-Mackler N."/>
        </authorList>
    </citation>
    <scope>NUCLEOTIDE SEQUENCE [LARGE SCALE GENOMIC DNA]</scope>
</reference>
<accession>A0A8D2JWY2</accession>
<dbReference type="Ensembl" id="ENSTGET00000009049.1">
    <property type="protein sequence ID" value="ENSTGEP00000007515.1"/>
    <property type="gene ID" value="ENSTGEG00000006159.1"/>
</dbReference>
<dbReference type="AlphaFoldDB" id="A0A8D2JWY2"/>
<reference evidence="2" key="3">
    <citation type="submission" date="2025-09" db="UniProtKB">
        <authorList>
            <consortium name="Ensembl"/>
        </authorList>
    </citation>
    <scope>IDENTIFICATION</scope>
</reference>
<keyword evidence="3" id="KW-1185">Reference proteome</keyword>
<organism evidence="2 3">
    <name type="scientific">Theropithecus gelada</name>
    <name type="common">Gelada baboon</name>
    <dbReference type="NCBI Taxonomy" id="9565"/>
    <lineage>
        <taxon>Eukaryota</taxon>
        <taxon>Metazoa</taxon>
        <taxon>Chordata</taxon>
        <taxon>Craniata</taxon>
        <taxon>Vertebrata</taxon>
        <taxon>Euteleostomi</taxon>
        <taxon>Mammalia</taxon>
        <taxon>Eutheria</taxon>
        <taxon>Euarchontoglires</taxon>
        <taxon>Primates</taxon>
        <taxon>Haplorrhini</taxon>
        <taxon>Catarrhini</taxon>
        <taxon>Cercopithecidae</taxon>
        <taxon>Cercopithecinae</taxon>
        <taxon>Theropithecus</taxon>
    </lineage>
</organism>
<reference evidence="2" key="2">
    <citation type="submission" date="2025-08" db="UniProtKB">
        <authorList>
            <consortium name="Ensembl"/>
        </authorList>
    </citation>
    <scope>IDENTIFICATION</scope>
</reference>
<sequence>YTHTDIHNTSMELAEVTQDLGLVKDAIVVEAGWSRSPDPGVGSGRSLNLEAERGRNQDPEAGKEKGRSGLIPAQDRDTGIGLEAGVGQTVGVEIEKRELKNREDLAEVKAGLRVHFPSEAETQQ</sequence>
<protein>
    <submittedName>
        <fullName evidence="2">Uncharacterized protein</fullName>
    </submittedName>
</protein>
<dbReference type="Proteomes" id="UP000694411">
    <property type="component" value="Chromosome 15"/>
</dbReference>
<feature type="region of interest" description="Disordered" evidence="1">
    <location>
        <begin position="32"/>
        <end position="84"/>
    </location>
</feature>
<name>A0A8D2JWY2_THEGE</name>
<evidence type="ECO:0000313" key="2">
    <source>
        <dbReference type="Ensembl" id="ENSTGEP00000007515.1"/>
    </source>
</evidence>